<keyword evidence="7" id="KW-0807">Transducer</keyword>
<protein>
    <submittedName>
        <fullName evidence="11">Olfactory receptor 4C3</fullName>
    </submittedName>
</protein>
<feature type="signal peptide" evidence="9">
    <location>
        <begin position="1"/>
        <end position="21"/>
    </location>
</feature>
<comment type="caution">
    <text evidence="11">The sequence shown here is derived from an EMBL/GenBank/DDBJ whole genome shotgun (WGS) entry which is preliminary data.</text>
</comment>
<gene>
    <name evidence="11" type="ORF">SUZIE_150235</name>
</gene>
<dbReference type="PANTHER" id="PTHR48002">
    <property type="entry name" value="OLFACTORY RECEPTOR"/>
    <property type="match status" value="1"/>
</dbReference>
<evidence type="ECO:0000256" key="6">
    <source>
        <dbReference type="ARBA" id="ARBA00023170"/>
    </source>
</evidence>
<keyword evidence="4" id="KW-0297">G-protein coupled receptor</keyword>
<reference evidence="11" key="1">
    <citation type="submission" date="2020-03" db="EMBL/GenBank/DDBJ databases">
        <title>Studies in the Genomics of Life Span.</title>
        <authorList>
            <person name="Glass D."/>
        </authorList>
    </citation>
    <scope>NUCLEOTIDE SEQUENCE</scope>
    <source>
        <strain evidence="11">SUZIE</strain>
        <tissue evidence="11">Muscle</tissue>
    </source>
</reference>
<dbReference type="Pfam" id="PF13853">
    <property type="entry name" value="7tm_4"/>
    <property type="match status" value="1"/>
</dbReference>
<keyword evidence="12" id="KW-1185">Reference proteome</keyword>
<evidence type="ECO:0000313" key="11">
    <source>
        <dbReference type="EMBL" id="MBZ3878897.1"/>
    </source>
</evidence>
<proteinExistence type="predicted"/>
<feature type="transmembrane region" description="Helical" evidence="8">
    <location>
        <begin position="81"/>
        <end position="103"/>
    </location>
</feature>
<evidence type="ECO:0000256" key="8">
    <source>
        <dbReference type="SAM" id="Phobius"/>
    </source>
</evidence>
<dbReference type="InterPro" id="IPR050427">
    <property type="entry name" value="Olfactory_Receptors"/>
</dbReference>
<evidence type="ECO:0000256" key="7">
    <source>
        <dbReference type="ARBA" id="ARBA00023224"/>
    </source>
</evidence>
<evidence type="ECO:0000256" key="4">
    <source>
        <dbReference type="ARBA" id="ARBA00023040"/>
    </source>
</evidence>
<keyword evidence="3 8" id="KW-1133">Transmembrane helix</keyword>
<dbReference type="InterPro" id="IPR017452">
    <property type="entry name" value="GPCR_Rhodpsn_7TM"/>
</dbReference>
<evidence type="ECO:0000256" key="3">
    <source>
        <dbReference type="ARBA" id="ARBA00022989"/>
    </source>
</evidence>
<dbReference type="EMBL" id="JAATJV010339826">
    <property type="protein sequence ID" value="MBZ3878897.1"/>
    <property type="molecule type" value="Genomic_DNA"/>
</dbReference>
<feature type="chain" id="PRO_5041260522" evidence="9">
    <location>
        <begin position="22"/>
        <end position="170"/>
    </location>
</feature>
<dbReference type="GO" id="GO:0004930">
    <property type="term" value="F:G protein-coupled receptor activity"/>
    <property type="evidence" value="ECO:0007669"/>
    <property type="project" value="UniProtKB-KW"/>
</dbReference>
<evidence type="ECO:0000313" key="12">
    <source>
        <dbReference type="Proteomes" id="UP001166674"/>
    </source>
</evidence>
<evidence type="ECO:0000256" key="2">
    <source>
        <dbReference type="ARBA" id="ARBA00022692"/>
    </source>
</evidence>
<dbReference type="PROSITE" id="PS50262">
    <property type="entry name" value="G_PROTEIN_RECEP_F1_2"/>
    <property type="match status" value="1"/>
</dbReference>
<dbReference type="SUPFAM" id="SSF81321">
    <property type="entry name" value="Family A G protein-coupled receptor-like"/>
    <property type="match status" value="1"/>
</dbReference>
<evidence type="ECO:0000256" key="5">
    <source>
        <dbReference type="ARBA" id="ARBA00023136"/>
    </source>
</evidence>
<name>A0AA41T0F4_SCICA</name>
<dbReference type="Proteomes" id="UP001166674">
    <property type="component" value="Unassembled WGS sequence"/>
</dbReference>
<keyword evidence="5 8" id="KW-0472">Membrane</keyword>
<evidence type="ECO:0000259" key="10">
    <source>
        <dbReference type="PROSITE" id="PS50262"/>
    </source>
</evidence>
<sequence>MLGVFALLLLSVLLALKFCSGKSSSDWSLPENVFAFLQEREQLPGTGRTVTASLDSMGTSHNITEFFMLGLSEKPEVQRTLFVVFLIIYVATVGGNVLIVVTLTSSSTLATPMYFFLANLSFIDTCYSSSLAPKLIADSLYQGTTISYEGCMAQLFGAHFLEALRSSCSL</sequence>
<keyword evidence="2 8" id="KW-0812">Transmembrane</keyword>
<dbReference type="GO" id="GO:0005886">
    <property type="term" value="C:plasma membrane"/>
    <property type="evidence" value="ECO:0007669"/>
    <property type="project" value="UniProtKB-ARBA"/>
</dbReference>
<evidence type="ECO:0000256" key="9">
    <source>
        <dbReference type="SAM" id="SignalP"/>
    </source>
</evidence>
<feature type="domain" description="G-protein coupled receptors family 1 profile" evidence="10">
    <location>
        <begin position="95"/>
        <end position="170"/>
    </location>
</feature>
<keyword evidence="6 11" id="KW-0675">Receptor</keyword>
<dbReference type="AlphaFoldDB" id="A0AA41T0F4"/>
<dbReference type="GO" id="GO:0004984">
    <property type="term" value="F:olfactory receptor activity"/>
    <property type="evidence" value="ECO:0007669"/>
    <property type="project" value="InterPro"/>
</dbReference>
<dbReference type="Gene3D" id="1.20.1070.10">
    <property type="entry name" value="Rhodopsin 7-helix transmembrane proteins"/>
    <property type="match status" value="1"/>
</dbReference>
<comment type="subcellular location">
    <subcellularLocation>
        <location evidence="1">Membrane</location>
        <topology evidence="1">Multi-pass membrane protein</topology>
    </subcellularLocation>
</comment>
<evidence type="ECO:0000256" key="1">
    <source>
        <dbReference type="ARBA" id="ARBA00004141"/>
    </source>
</evidence>
<dbReference type="InterPro" id="IPR000725">
    <property type="entry name" value="Olfact_rcpt"/>
</dbReference>
<keyword evidence="9" id="KW-0732">Signal</keyword>
<organism evidence="11 12">
    <name type="scientific">Sciurus carolinensis</name>
    <name type="common">Eastern gray squirrel</name>
    <dbReference type="NCBI Taxonomy" id="30640"/>
    <lineage>
        <taxon>Eukaryota</taxon>
        <taxon>Metazoa</taxon>
        <taxon>Chordata</taxon>
        <taxon>Craniata</taxon>
        <taxon>Vertebrata</taxon>
        <taxon>Euteleostomi</taxon>
        <taxon>Mammalia</taxon>
        <taxon>Eutheria</taxon>
        <taxon>Euarchontoglires</taxon>
        <taxon>Glires</taxon>
        <taxon>Rodentia</taxon>
        <taxon>Sciuromorpha</taxon>
        <taxon>Sciuridae</taxon>
        <taxon>Sciurinae</taxon>
        <taxon>Sciurini</taxon>
        <taxon>Sciurus</taxon>
    </lineage>
</organism>
<accession>A0AA41T0F4</accession>